<evidence type="ECO:0000313" key="1">
    <source>
        <dbReference type="EMBL" id="VFS64076.1"/>
    </source>
</evidence>
<reference evidence="1 2" key="1">
    <citation type="submission" date="2019-03" db="EMBL/GenBank/DDBJ databases">
        <authorList>
            <consortium name="Pathogen Informatics"/>
        </authorList>
    </citation>
    <scope>NUCLEOTIDE SEQUENCE [LARGE SCALE GENOMIC DNA]</scope>
    <source>
        <strain evidence="1 2">NCTC12993</strain>
    </source>
</reference>
<evidence type="ECO:0000313" key="2">
    <source>
        <dbReference type="Proteomes" id="UP000401081"/>
    </source>
</evidence>
<sequence>MGFAHCQEEESVWLSGGLLCAFAVHCVLDVVTEFLDVAGEPAHVCNLLHVNNYRLIS</sequence>
<protein>
    <submittedName>
        <fullName evidence="1">Uncharacterized protein</fullName>
    </submittedName>
</protein>
<name>A0A485AV32_KLUCR</name>
<dbReference type="Proteomes" id="UP000401081">
    <property type="component" value="Unassembled WGS sequence"/>
</dbReference>
<organism evidence="1 2">
    <name type="scientific">Kluyvera cryocrescens</name>
    <name type="common">Kluyvera citrophila</name>
    <dbReference type="NCBI Taxonomy" id="580"/>
    <lineage>
        <taxon>Bacteria</taxon>
        <taxon>Pseudomonadati</taxon>
        <taxon>Pseudomonadota</taxon>
        <taxon>Gammaproteobacteria</taxon>
        <taxon>Enterobacterales</taxon>
        <taxon>Enterobacteriaceae</taxon>
        <taxon>Kluyvera</taxon>
    </lineage>
</organism>
<dbReference type="EMBL" id="CAADJD010000018">
    <property type="protein sequence ID" value="VFS64076.1"/>
    <property type="molecule type" value="Genomic_DNA"/>
</dbReference>
<proteinExistence type="predicted"/>
<keyword evidence="2" id="KW-1185">Reference proteome</keyword>
<accession>A0A485AV32</accession>
<gene>
    <name evidence="1" type="ORF">NCTC12993_03070</name>
</gene>
<dbReference type="AlphaFoldDB" id="A0A485AV32"/>